<dbReference type="Pfam" id="PF15038">
    <property type="entry name" value="Jiraiya"/>
    <property type="match status" value="1"/>
</dbReference>
<keyword evidence="2" id="KW-0812">Transmembrane</keyword>
<dbReference type="EMBL" id="JBBCAQ010000034">
    <property type="protein sequence ID" value="KAK7579608.1"/>
    <property type="molecule type" value="Genomic_DNA"/>
</dbReference>
<feature type="region of interest" description="Disordered" evidence="1">
    <location>
        <begin position="94"/>
        <end position="120"/>
    </location>
</feature>
<evidence type="ECO:0000256" key="1">
    <source>
        <dbReference type="SAM" id="MobiDB-lite"/>
    </source>
</evidence>
<dbReference type="PANTHER" id="PTHR39947">
    <property type="entry name" value="IP19862P"/>
    <property type="match status" value="1"/>
</dbReference>
<feature type="transmembrane region" description="Helical" evidence="2">
    <location>
        <begin position="306"/>
        <end position="333"/>
    </location>
</feature>
<reference evidence="3 4" key="1">
    <citation type="submission" date="2024-03" db="EMBL/GenBank/DDBJ databases">
        <title>Adaptation during the transition from Ophiocordyceps entomopathogen to insect associate is accompanied by gene loss and intensified selection.</title>
        <authorList>
            <person name="Ward C.M."/>
            <person name="Onetto C.A."/>
            <person name="Borneman A.R."/>
        </authorList>
    </citation>
    <scope>NUCLEOTIDE SEQUENCE [LARGE SCALE GENOMIC DNA]</scope>
    <source>
        <strain evidence="3">AWRI1</strain>
        <tissue evidence="3">Single Adult Female</tissue>
    </source>
</reference>
<evidence type="ECO:0000313" key="4">
    <source>
        <dbReference type="Proteomes" id="UP001367676"/>
    </source>
</evidence>
<name>A0AAN9T8Y4_9HEMI</name>
<keyword evidence="2" id="KW-1133">Transmembrane helix</keyword>
<sequence length="440" mass="46256">MLKHMLNGNATAMTAGAADLPGRVRHAAIASACVSEPEYQNTTRRLSSSSPPPPPPTAAAYEFYGEAPAAKSVRSLENAATVAVGICEPEARARRSAPLDASWTTQAQPQQRPSAPQHRLNLSDATSNFSALATGAFTPIANGPTKPLANGGLHIAKPSPAAHHRGAPAVCAGADHGQPNDEEAAAIAAAAEGSDGVNEMLSSLGLLCLVSLLLALLSLLFLLKISPPPATAADMKELMRTEQLTLISPDEYVTVYQVTLALCSLTLSLNLCCLLVCCVQFLFAVKLTRSALDNRQRTNNYLQKSAATRVCAIAGFFISIPVFLTGVILYTFIQFHSTPAIVTSVLVGSGIVFCGCAMVHNVFVWQKEKTNAVKELVRQRRLRPRTEAGDRPDAARHLDRTSAPAAAAAYTLGQTTAAAAAAAVDRGSASRASHELSTLV</sequence>
<protein>
    <submittedName>
        <fullName evidence="3">Uncharacterized protein</fullName>
    </submittedName>
</protein>
<feature type="transmembrane region" description="Helical" evidence="2">
    <location>
        <begin position="258"/>
        <end position="285"/>
    </location>
</feature>
<gene>
    <name evidence="3" type="ORF">V9T40_000237</name>
</gene>
<dbReference type="AlphaFoldDB" id="A0AAN9T8Y4"/>
<feature type="compositionally biased region" description="Low complexity" evidence="1">
    <location>
        <begin position="106"/>
        <end position="117"/>
    </location>
</feature>
<dbReference type="PANTHER" id="PTHR39947:SF1">
    <property type="entry name" value="IP19862P"/>
    <property type="match status" value="1"/>
</dbReference>
<dbReference type="InterPro" id="IPR029201">
    <property type="entry name" value="Jiraiya"/>
</dbReference>
<keyword evidence="2" id="KW-0472">Membrane</keyword>
<comment type="caution">
    <text evidence="3">The sequence shown here is derived from an EMBL/GenBank/DDBJ whole genome shotgun (WGS) entry which is preliminary data.</text>
</comment>
<dbReference type="Proteomes" id="UP001367676">
    <property type="component" value="Unassembled WGS sequence"/>
</dbReference>
<feature type="region of interest" description="Disordered" evidence="1">
    <location>
        <begin position="37"/>
        <end position="57"/>
    </location>
</feature>
<feature type="transmembrane region" description="Helical" evidence="2">
    <location>
        <begin position="339"/>
        <end position="364"/>
    </location>
</feature>
<proteinExistence type="predicted"/>
<keyword evidence="4" id="KW-1185">Reference proteome</keyword>
<accession>A0AAN9T8Y4</accession>
<feature type="transmembrane region" description="Helical" evidence="2">
    <location>
        <begin position="204"/>
        <end position="223"/>
    </location>
</feature>
<evidence type="ECO:0000313" key="3">
    <source>
        <dbReference type="EMBL" id="KAK7579608.1"/>
    </source>
</evidence>
<evidence type="ECO:0000256" key="2">
    <source>
        <dbReference type="SAM" id="Phobius"/>
    </source>
</evidence>
<organism evidence="3 4">
    <name type="scientific">Parthenolecanium corni</name>
    <dbReference type="NCBI Taxonomy" id="536013"/>
    <lineage>
        <taxon>Eukaryota</taxon>
        <taxon>Metazoa</taxon>
        <taxon>Ecdysozoa</taxon>
        <taxon>Arthropoda</taxon>
        <taxon>Hexapoda</taxon>
        <taxon>Insecta</taxon>
        <taxon>Pterygota</taxon>
        <taxon>Neoptera</taxon>
        <taxon>Paraneoptera</taxon>
        <taxon>Hemiptera</taxon>
        <taxon>Sternorrhyncha</taxon>
        <taxon>Coccoidea</taxon>
        <taxon>Coccidae</taxon>
        <taxon>Parthenolecanium</taxon>
    </lineage>
</organism>